<keyword evidence="3" id="KW-1185">Reference proteome</keyword>
<name>A0A5J4YQB0_PORPP</name>
<dbReference type="InterPro" id="IPR015421">
    <property type="entry name" value="PyrdxlP-dep_Trfase_major"/>
</dbReference>
<dbReference type="Gene3D" id="3.90.1150.60">
    <property type="entry name" value="Methioning gamme-lyase, C-terminal domain"/>
    <property type="match status" value="1"/>
</dbReference>
<proteinExistence type="predicted"/>
<evidence type="ECO:0000313" key="2">
    <source>
        <dbReference type="EMBL" id="KAA8493466.1"/>
    </source>
</evidence>
<dbReference type="AlphaFoldDB" id="A0A5J4YQB0"/>
<evidence type="ECO:0000313" key="3">
    <source>
        <dbReference type="Proteomes" id="UP000324585"/>
    </source>
</evidence>
<dbReference type="SUPFAM" id="SSF53383">
    <property type="entry name" value="PLP-dependent transferases"/>
    <property type="match status" value="1"/>
</dbReference>
<sequence>MRARAAVTKRRGTRRSRTPAACGTRVFCAASPALCADWKQRGAGATRSAGPPGTPQLGRSAQAFRAGHRARGAFAAARVRSLRSDGAARRGSTGGRAGRAAQPAASPAASPPRSVRDAAQRLAPAFARIDASTQATLRRLLAAYRTHRVGAHHFAGVEGYGHGDLGREVIDAVFASLFDCEQALVRPQFVSGTHAIAAALFGVLRPGDELLSVTGRPYDTLEEVIGLRRAHHQRAADTGSLRDFGISYRELDLSPLGLVQFDAIQAALRPQTRMVLVQRSCGYALRPSLAMHDIARIVQLVKHIRPDIVLFVDNCYGELVLDIEPTHPSVGADIVAGSLIKNCGGTIMPTGGYVAGKARYVKLAQNRMAAPGVEGAASMNLNKALLQGLFLSPQMVGEALKGALLVAQVMSDLGFHVSPAADAARSDIIQAVRLGERDKLIAFCRAVQRQSPVGAYILPEPGQTPGYGDEVIFADGTFVDGSTLELSADGPLREPYVVYAQGGTHWTHWALVLEDALQEMGLA</sequence>
<feature type="compositionally biased region" description="Low complexity" evidence="1">
    <location>
        <begin position="98"/>
        <end position="113"/>
    </location>
</feature>
<dbReference type="PANTHER" id="PTHR46658">
    <property type="entry name" value="CYS OR MET METABOLISM PYRIDOXAL-PHOSPHATE-DEPENDENT ENZYME"/>
    <property type="match status" value="1"/>
</dbReference>
<feature type="region of interest" description="Disordered" evidence="1">
    <location>
        <begin position="43"/>
        <end position="65"/>
    </location>
</feature>
<dbReference type="InterPro" id="IPR015424">
    <property type="entry name" value="PyrdxlP-dep_Trfase"/>
</dbReference>
<dbReference type="OMA" id="YGHDDLG"/>
<dbReference type="Proteomes" id="UP000324585">
    <property type="component" value="Unassembled WGS sequence"/>
</dbReference>
<dbReference type="OrthoDB" id="1063at2759"/>
<comment type="caution">
    <text evidence="2">The sequence shown here is derived from an EMBL/GenBank/DDBJ whole genome shotgun (WGS) entry which is preliminary data.</text>
</comment>
<feature type="region of interest" description="Disordered" evidence="1">
    <location>
        <begin position="81"/>
        <end position="117"/>
    </location>
</feature>
<organism evidence="2 3">
    <name type="scientific">Porphyridium purpureum</name>
    <name type="common">Red alga</name>
    <name type="synonym">Porphyridium cruentum</name>
    <dbReference type="NCBI Taxonomy" id="35688"/>
    <lineage>
        <taxon>Eukaryota</taxon>
        <taxon>Rhodophyta</taxon>
        <taxon>Bangiophyceae</taxon>
        <taxon>Porphyridiales</taxon>
        <taxon>Porphyridiaceae</taxon>
        <taxon>Porphyridium</taxon>
    </lineage>
</organism>
<reference evidence="3" key="1">
    <citation type="journal article" date="2019" name="Nat. Commun.">
        <title>Expansion of phycobilisome linker gene families in mesophilic red algae.</title>
        <authorList>
            <person name="Lee J."/>
            <person name="Kim D."/>
            <person name="Bhattacharya D."/>
            <person name="Yoon H.S."/>
        </authorList>
    </citation>
    <scope>NUCLEOTIDE SEQUENCE [LARGE SCALE GENOMIC DNA]</scope>
    <source>
        <strain evidence="3">CCMP 1328</strain>
    </source>
</reference>
<dbReference type="PANTHER" id="PTHR46658:SF1">
    <property type="entry name" value="CYS OR MET METABOLISM PYRIDOXAL-PHOSPHATE-DEPENDENT ENZYME"/>
    <property type="match status" value="1"/>
</dbReference>
<protein>
    <submittedName>
        <fullName evidence="2">Protein YnbB</fullName>
    </submittedName>
</protein>
<gene>
    <name evidence="2" type="ORF">FVE85_4603</name>
</gene>
<dbReference type="Pfam" id="PF06838">
    <property type="entry name" value="Met_gamma_lyase"/>
    <property type="match status" value="1"/>
</dbReference>
<dbReference type="InterPro" id="IPR009651">
    <property type="entry name" value="Met_g_lyase_put"/>
</dbReference>
<dbReference type="EMBL" id="VRMN01000006">
    <property type="protein sequence ID" value="KAA8493466.1"/>
    <property type="molecule type" value="Genomic_DNA"/>
</dbReference>
<evidence type="ECO:0000256" key="1">
    <source>
        <dbReference type="SAM" id="MobiDB-lite"/>
    </source>
</evidence>
<dbReference type="Gene3D" id="3.40.640.10">
    <property type="entry name" value="Type I PLP-dependent aspartate aminotransferase-like (Major domain)"/>
    <property type="match status" value="1"/>
</dbReference>
<accession>A0A5J4YQB0</accession>